<dbReference type="Proteomes" id="UP000887576">
    <property type="component" value="Unplaced"/>
</dbReference>
<evidence type="ECO:0000313" key="2">
    <source>
        <dbReference type="WBParaSite" id="JU765_v2.g7490.t1"/>
    </source>
</evidence>
<accession>A0AC34RJ40</accession>
<dbReference type="WBParaSite" id="JU765_v2.g7490.t1">
    <property type="protein sequence ID" value="JU765_v2.g7490.t1"/>
    <property type="gene ID" value="JU765_v2.g7490"/>
</dbReference>
<organism evidence="1 2">
    <name type="scientific">Panagrolaimus sp. JU765</name>
    <dbReference type="NCBI Taxonomy" id="591449"/>
    <lineage>
        <taxon>Eukaryota</taxon>
        <taxon>Metazoa</taxon>
        <taxon>Ecdysozoa</taxon>
        <taxon>Nematoda</taxon>
        <taxon>Chromadorea</taxon>
        <taxon>Rhabditida</taxon>
        <taxon>Tylenchina</taxon>
        <taxon>Panagrolaimomorpha</taxon>
        <taxon>Panagrolaimoidea</taxon>
        <taxon>Panagrolaimidae</taxon>
        <taxon>Panagrolaimus</taxon>
    </lineage>
</organism>
<sequence>LEMKKFDGKVVIVTGSSAGIGQAVILAFAKEGASVVLHGTNGERIEETRKLLEQLGVSEAKLLIVQGDISDENVQDRLIEETVEKFGRIDVLINNAGLGKKDGVDYHSMDNFDYVMKVNLRAPFRLTQLALPHLEKTKGNIINTSSIASTVKTFEHPMFTTYGMSKAALDTFTKYECSRLAKKGVRINNINPGPFMTNIGHRGDPIFTPEQMAKMMEDAGKSTTDTIPVGRWGVPSEIAPVYLQLADNEISSFITGACWAIDGGASWHAPKFI</sequence>
<name>A0AC34RJ40_9BILA</name>
<reference evidence="2" key="1">
    <citation type="submission" date="2022-11" db="UniProtKB">
        <authorList>
            <consortium name="WormBaseParasite"/>
        </authorList>
    </citation>
    <scope>IDENTIFICATION</scope>
</reference>
<protein>
    <submittedName>
        <fullName evidence="2">Short-chain dehydrogenase</fullName>
    </submittedName>
</protein>
<evidence type="ECO:0000313" key="1">
    <source>
        <dbReference type="Proteomes" id="UP000887576"/>
    </source>
</evidence>
<proteinExistence type="predicted"/>